<protein>
    <submittedName>
        <fullName evidence="1">Uncharacterized protein</fullName>
    </submittedName>
</protein>
<dbReference type="EMBL" id="JAWDGP010003407">
    <property type="protein sequence ID" value="KAK3774471.1"/>
    <property type="molecule type" value="Genomic_DNA"/>
</dbReference>
<comment type="caution">
    <text evidence="1">The sequence shown here is derived from an EMBL/GenBank/DDBJ whole genome shotgun (WGS) entry which is preliminary data.</text>
</comment>
<evidence type="ECO:0000313" key="1">
    <source>
        <dbReference type="EMBL" id="KAK3774471.1"/>
    </source>
</evidence>
<evidence type="ECO:0000313" key="2">
    <source>
        <dbReference type="Proteomes" id="UP001283361"/>
    </source>
</evidence>
<accession>A0AAE0ZSZ1</accession>
<reference evidence="1" key="1">
    <citation type="journal article" date="2023" name="G3 (Bethesda)">
        <title>A reference genome for the long-term kleptoplast-retaining sea slug Elysia crispata morphotype clarki.</title>
        <authorList>
            <person name="Eastman K.E."/>
            <person name="Pendleton A.L."/>
            <person name="Shaikh M.A."/>
            <person name="Suttiyut T."/>
            <person name="Ogas R."/>
            <person name="Tomko P."/>
            <person name="Gavelis G."/>
            <person name="Widhalm J.R."/>
            <person name="Wisecaver J.H."/>
        </authorList>
    </citation>
    <scope>NUCLEOTIDE SEQUENCE</scope>
    <source>
        <strain evidence="1">ECLA1</strain>
    </source>
</reference>
<proteinExistence type="predicted"/>
<gene>
    <name evidence="1" type="ORF">RRG08_000424</name>
</gene>
<sequence>MLGFFRLFFSSIKQIIIQEDGSLISVSVYKRKVFRARYNHYPGTKIHRHLQNLQIKCLNQAARPVIMKLLAFLVCMSICAMLVVEANDYAEFADCMSGSACHLTSDRYITHNGTSQNRALRVQMYLSFGTTRTRLLHLMI</sequence>
<dbReference type="AlphaFoldDB" id="A0AAE0ZSZ1"/>
<organism evidence="1 2">
    <name type="scientific">Elysia crispata</name>
    <name type="common">lettuce slug</name>
    <dbReference type="NCBI Taxonomy" id="231223"/>
    <lineage>
        <taxon>Eukaryota</taxon>
        <taxon>Metazoa</taxon>
        <taxon>Spiralia</taxon>
        <taxon>Lophotrochozoa</taxon>
        <taxon>Mollusca</taxon>
        <taxon>Gastropoda</taxon>
        <taxon>Heterobranchia</taxon>
        <taxon>Euthyneura</taxon>
        <taxon>Panpulmonata</taxon>
        <taxon>Sacoglossa</taxon>
        <taxon>Placobranchoidea</taxon>
        <taxon>Plakobranchidae</taxon>
        <taxon>Elysia</taxon>
    </lineage>
</organism>
<name>A0AAE0ZSZ1_9GAST</name>
<dbReference type="Proteomes" id="UP001283361">
    <property type="component" value="Unassembled WGS sequence"/>
</dbReference>
<keyword evidence="2" id="KW-1185">Reference proteome</keyword>